<accession>A0A074YX92</accession>
<organism evidence="1 2">
    <name type="scientific">Aureobasidium subglaciale (strain EXF-2481)</name>
    <name type="common">Aureobasidium pullulans var. subglaciale</name>
    <dbReference type="NCBI Taxonomy" id="1043005"/>
    <lineage>
        <taxon>Eukaryota</taxon>
        <taxon>Fungi</taxon>
        <taxon>Dikarya</taxon>
        <taxon>Ascomycota</taxon>
        <taxon>Pezizomycotina</taxon>
        <taxon>Dothideomycetes</taxon>
        <taxon>Dothideomycetidae</taxon>
        <taxon>Dothideales</taxon>
        <taxon>Saccotheciaceae</taxon>
        <taxon>Aureobasidium</taxon>
    </lineage>
</organism>
<dbReference type="InParanoid" id="A0A074YX92"/>
<dbReference type="OrthoDB" id="3862286at2759"/>
<dbReference type="EMBL" id="KL584751">
    <property type="protein sequence ID" value="KEQ98792.1"/>
    <property type="molecule type" value="Genomic_DNA"/>
</dbReference>
<dbReference type="GeneID" id="25365485"/>
<gene>
    <name evidence="1" type="ORF">AUEXF2481DRAFT_36112</name>
</gene>
<protein>
    <submittedName>
        <fullName evidence="1">Uncharacterized protein</fullName>
    </submittedName>
</protein>
<dbReference type="Proteomes" id="UP000030641">
    <property type="component" value="Unassembled WGS sequence"/>
</dbReference>
<keyword evidence="2" id="KW-1185">Reference proteome</keyword>
<reference evidence="1 2" key="1">
    <citation type="journal article" date="2014" name="BMC Genomics">
        <title>Genome sequencing of four Aureobasidium pullulans varieties: biotechnological potential, stress tolerance, and description of new species.</title>
        <authorList>
            <person name="Gostin Ar C."/>
            <person name="Ohm R.A."/>
            <person name="Kogej T."/>
            <person name="Sonjak S."/>
            <person name="Turk M."/>
            <person name="Zajc J."/>
            <person name="Zalar P."/>
            <person name="Grube M."/>
            <person name="Sun H."/>
            <person name="Han J."/>
            <person name="Sharma A."/>
            <person name="Chiniquy J."/>
            <person name="Ngan C.Y."/>
            <person name="Lipzen A."/>
            <person name="Barry K."/>
            <person name="Grigoriev I.V."/>
            <person name="Gunde-Cimerman N."/>
        </authorList>
    </citation>
    <scope>NUCLEOTIDE SEQUENCE [LARGE SCALE GENOMIC DNA]</scope>
    <source>
        <strain evidence="1 2">EXF-2481</strain>
    </source>
</reference>
<dbReference type="HOGENOM" id="CLU_1245123_0_0_1"/>
<dbReference type="AlphaFoldDB" id="A0A074YX92"/>
<dbReference type="RefSeq" id="XP_013347429.1">
    <property type="nucleotide sequence ID" value="XM_013491975.1"/>
</dbReference>
<evidence type="ECO:0000313" key="1">
    <source>
        <dbReference type="EMBL" id="KEQ98792.1"/>
    </source>
</evidence>
<evidence type="ECO:0000313" key="2">
    <source>
        <dbReference type="Proteomes" id="UP000030641"/>
    </source>
</evidence>
<sequence>MAHANENPDTSPLCLVCRFLADLPRSRFSEDLVLACLNTLLPKTELQLQHWFEPDSKPDDWAITFPELYLLSRRNDVNKRYLVGSQPRHLKLTWKEFRESHVAKVYMRHTNTVTLATRMKSPSYMYVIAKFYPSSIGKPSVKFETDYYGFEKAYCRLDVEYIKMRVERILLVWKEVWKPTKMTFDVIETMAEDLRKMNEELIQPCLLENSESESGTPEGMLD</sequence>
<name>A0A074YX92_AURSE</name>
<proteinExistence type="predicted"/>